<evidence type="ECO:0000256" key="3">
    <source>
        <dbReference type="ARBA" id="ARBA00022692"/>
    </source>
</evidence>
<keyword evidence="4 7" id="KW-1133">Transmembrane helix</keyword>
<dbReference type="Proteomes" id="UP001597034">
    <property type="component" value="Unassembled WGS sequence"/>
</dbReference>
<organism evidence="8 9">
    <name type="scientific">Haloarchaeobius litoreus</name>
    <dbReference type="NCBI Taxonomy" id="755306"/>
    <lineage>
        <taxon>Archaea</taxon>
        <taxon>Methanobacteriati</taxon>
        <taxon>Methanobacteriota</taxon>
        <taxon>Stenosarchaea group</taxon>
        <taxon>Halobacteria</taxon>
        <taxon>Halobacteriales</taxon>
        <taxon>Halorubellaceae</taxon>
        <taxon>Haloarchaeobius</taxon>
    </lineage>
</organism>
<evidence type="ECO:0000313" key="8">
    <source>
        <dbReference type="EMBL" id="MFD1644889.1"/>
    </source>
</evidence>
<protein>
    <submittedName>
        <fullName evidence="8">Na+/H+ antiporter subunit E</fullName>
    </submittedName>
</protein>
<evidence type="ECO:0000256" key="1">
    <source>
        <dbReference type="ARBA" id="ARBA00004651"/>
    </source>
</evidence>
<keyword evidence="3 7" id="KW-0812">Transmembrane</keyword>
<feature type="region of interest" description="Disordered" evidence="6">
    <location>
        <begin position="200"/>
        <end position="221"/>
    </location>
</feature>
<accession>A0ABD6DEX2</accession>
<name>A0ABD6DEX2_9EURY</name>
<evidence type="ECO:0000256" key="4">
    <source>
        <dbReference type="ARBA" id="ARBA00022989"/>
    </source>
</evidence>
<feature type="transmembrane region" description="Helical" evidence="7">
    <location>
        <begin position="90"/>
        <end position="109"/>
    </location>
</feature>
<keyword evidence="9" id="KW-1185">Reference proteome</keyword>
<reference evidence="8 9" key="1">
    <citation type="journal article" date="2019" name="Int. J. Syst. Evol. Microbiol.">
        <title>The Global Catalogue of Microorganisms (GCM) 10K type strain sequencing project: providing services to taxonomists for standard genome sequencing and annotation.</title>
        <authorList>
            <consortium name="The Broad Institute Genomics Platform"/>
            <consortium name="The Broad Institute Genome Sequencing Center for Infectious Disease"/>
            <person name="Wu L."/>
            <person name="Ma J."/>
        </authorList>
    </citation>
    <scope>NUCLEOTIDE SEQUENCE [LARGE SCALE GENOMIC DNA]</scope>
    <source>
        <strain evidence="8 9">CGMCC 1.10390</strain>
    </source>
</reference>
<dbReference type="GO" id="GO:0005886">
    <property type="term" value="C:plasma membrane"/>
    <property type="evidence" value="ECO:0007669"/>
    <property type="project" value="UniProtKB-SubCell"/>
</dbReference>
<feature type="compositionally biased region" description="Low complexity" evidence="6">
    <location>
        <begin position="1"/>
        <end position="10"/>
    </location>
</feature>
<proteinExistence type="predicted"/>
<dbReference type="PANTHER" id="PTHR34584:SF1">
    <property type="entry name" value="NA(+)_H(+) ANTIPORTER SUBUNIT E1"/>
    <property type="match status" value="1"/>
</dbReference>
<evidence type="ECO:0000313" key="9">
    <source>
        <dbReference type="Proteomes" id="UP001597034"/>
    </source>
</evidence>
<feature type="transmembrane region" description="Helical" evidence="7">
    <location>
        <begin position="33"/>
        <end position="53"/>
    </location>
</feature>
<evidence type="ECO:0000256" key="2">
    <source>
        <dbReference type="ARBA" id="ARBA00022475"/>
    </source>
</evidence>
<dbReference type="AlphaFoldDB" id="A0ABD6DEX2"/>
<feature type="transmembrane region" description="Helical" evidence="7">
    <location>
        <begin position="59"/>
        <end position="78"/>
    </location>
</feature>
<gene>
    <name evidence="8" type="ORF">ACFSBL_04255</name>
</gene>
<dbReference type="RefSeq" id="WP_256400133.1">
    <property type="nucleotide sequence ID" value="NZ_JANHJR010000002.1"/>
</dbReference>
<dbReference type="Pfam" id="PF01899">
    <property type="entry name" value="MNHE"/>
    <property type="match status" value="1"/>
</dbReference>
<keyword evidence="2" id="KW-1003">Cell membrane</keyword>
<evidence type="ECO:0000256" key="5">
    <source>
        <dbReference type="ARBA" id="ARBA00023136"/>
    </source>
</evidence>
<comment type="caution">
    <text evidence="8">The sequence shown here is derived from an EMBL/GenBank/DDBJ whole genome shotgun (WGS) entry which is preliminary data.</text>
</comment>
<dbReference type="EMBL" id="JBHUDO010000001">
    <property type="protein sequence ID" value="MFD1644889.1"/>
    <property type="molecule type" value="Genomic_DNA"/>
</dbReference>
<comment type="subcellular location">
    <subcellularLocation>
        <location evidence="1">Cell membrane</location>
        <topology evidence="1">Multi-pass membrane protein</topology>
    </subcellularLocation>
</comment>
<dbReference type="PANTHER" id="PTHR34584">
    <property type="entry name" value="NA(+)/H(+) ANTIPORTER SUBUNIT E1"/>
    <property type="match status" value="1"/>
</dbReference>
<feature type="region of interest" description="Disordered" evidence="6">
    <location>
        <begin position="1"/>
        <end position="24"/>
    </location>
</feature>
<evidence type="ECO:0000256" key="7">
    <source>
        <dbReference type="SAM" id="Phobius"/>
    </source>
</evidence>
<keyword evidence="5 7" id="KW-0472">Membrane</keyword>
<dbReference type="InterPro" id="IPR002758">
    <property type="entry name" value="Cation_antiport_E"/>
</dbReference>
<evidence type="ECO:0000256" key="6">
    <source>
        <dbReference type="SAM" id="MobiDB-lite"/>
    </source>
</evidence>
<sequence>MTGDQATGVEEAAETDTETYDLKDDGGERARKWPAIGVALAVLWLFVRGVHFIEEPGLAAGEFIIGLAVGLPIAYGIRGIYAPTYGLRRSLSILPAAAVYIGLFLWELVTANVDVARRVLLPWVTIDPDVIEVPLRVESDIAITTIANSITLTPGTLTMDYDEDRNSLFVHTLAATDDASVVEPIRRWEDYALVIFDERLSPGSPVPEPASPDPDGGEDDA</sequence>